<dbReference type="InterPro" id="IPR039518">
    <property type="entry name" value="WhiA_LAGLIDADG_dom"/>
</dbReference>
<evidence type="ECO:0000313" key="9">
    <source>
        <dbReference type="Proteomes" id="UP000461880"/>
    </source>
</evidence>
<proteinExistence type="inferred from homology"/>
<dbReference type="PANTHER" id="PTHR37307:SF1">
    <property type="entry name" value="CELL DIVISION PROTEIN WHIA-RELATED"/>
    <property type="match status" value="1"/>
</dbReference>
<comment type="similarity">
    <text evidence="4">Belongs to the WhiA family.</text>
</comment>
<accession>A0A7X2TFD3</accession>
<evidence type="ECO:0000313" key="8">
    <source>
        <dbReference type="EMBL" id="MSS58517.1"/>
    </source>
</evidence>
<dbReference type="InterPro" id="IPR018478">
    <property type="entry name" value="Sporu_reg_WhiA_N_dom"/>
</dbReference>
<gene>
    <name evidence="4 8" type="primary">whiA</name>
    <name evidence="8" type="ORF">FYJ51_06320</name>
</gene>
<evidence type="ECO:0000256" key="4">
    <source>
        <dbReference type="HAMAP-Rule" id="MF_01420"/>
    </source>
</evidence>
<evidence type="ECO:0000256" key="1">
    <source>
        <dbReference type="ARBA" id="ARBA00022618"/>
    </source>
</evidence>
<evidence type="ECO:0000256" key="3">
    <source>
        <dbReference type="ARBA" id="ARBA00023306"/>
    </source>
</evidence>
<dbReference type="SUPFAM" id="SSF55608">
    <property type="entry name" value="Homing endonucleases"/>
    <property type="match status" value="1"/>
</dbReference>
<keyword evidence="2 4" id="KW-0238">DNA-binding</keyword>
<dbReference type="InterPro" id="IPR003802">
    <property type="entry name" value="Sporulation_regulator_WhiA"/>
</dbReference>
<dbReference type="EMBL" id="VUMN01000012">
    <property type="protein sequence ID" value="MSS58517.1"/>
    <property type="molecule type" value="Genomic_DNA"/>
</dbReference>
<dbReference type="AlphaFoldDB" id="A0A7X2TFD3"/>
<dbReference type="Pfam" id="PF14527">
    <property type="entry name" value="LAGLIDADG_WhiA"/>
    <property type="match status" value="1"/>
</dbReference>
<dbReference type="GO" id="GO:0051301">
    <property type="term" value="P:cell division"/>
    <property type="evidence" value="ECO:0007669"/>
    <property type="project" value="UniProtKB-UniRule"/>
</dbReference>
<keyword evidence="1 4" id="KW-0132">Cell division</keyword>
<dbReference type="GO" id="GO:0043937">
    <property type="term" value="P:regulation of sporulation"/>
    <property type="evidence" value="ECO:0007669"/>
    <property type="project" value="InterPro"/>
</dbReference>
<name>A0A7X2TFD3_9FIRM</name>
<evidence type="ECO:0000259" key="7">
    <source>
        <dbReference type="Pfam" id="PF14527"/>
    </source>
</evidence>
<organism evidence="8 9">
    <name type="scientific">Stecheria intestinalis</name>
    <dbReference type="NCBI Taxonomy" id="2606630"/>
    <lineage>
        <taxon>Bacteria</taxon>
        <taxon>Bacillati</taxon>
        <taxon>Bacillota</taxon>
        <taxon>Erysipelotrichia</taxon>
        <taxon>Erysipelotrichales</taxon>
        <taxon>Erysipelotrichaceae</taxon>
        <taxon>Stecheria</taxon>
    </lineage>
</organism>
<feature type="domain" description="Sporulation transcription regulator WhiA N-terminal" evidence="6">
    <location>
        <begin position="20"/>
        <end position="103"/>
    </location>
</feature>
<dbReference type="Proteomes" id="UP000461880">
    <property type="component" value="Unassembled WGS sequence"/>
</dbReference>
<dbReference type="Gene3D" id="3.10.28.10">
    <property type="entry name" value="Homing endonucleases"/>
    <property type="match status" value="1"/>
</dbReference>
<dbReference type="PANTHER" id="PTHR37307">
    <property type="entry name" value="CELL DIVISION PROTEIN WHIA-RELATED"/>
    <property type="match status" value="1"/>
</dbReference>
<feature type="domain" description="Sporulation regulator WhiA C-terminal" evidence="5">
    <location>
        <begin position="219"/>
        <end position="306"/>
    </location>
</feature>
<keyword evidence="9" id="KW-1185">Reference proteome</keyword>
<keyword evidence="3 4" id="KW-0131">Cell cycle</keyword>
<evidence type="ECO:0000259" key="6">
    <source>
        <dbReference type="Pfam" id="PF10298"/>
    </source>
</evidence>
<dbReference type="Pfam" id="PF02650">
    <property type="entry name" value="HTH_WhiA"/>
    <property type="match status" value="1"/>
</dbReference>
<protein>
    <recommendedName>
        <fullName evidence="4">Probable cell division protein WhiA</fullName>
    </recommendedName>
</protein>
<dbReference type="InterPro" id="IPR027434">
    <property type="entry name" value="Homing_endonucl"/>
</dbReference>
<evidence type="ECO:0000256" key="2">
    <source>
        <dbReference type="ARBA" id="ARBA00023125"/>
    </source>
</evidence>
<comment type="function">
    <text evidence="4">Involved in cell division and chromosome segregation.</text>
</comment>
<dbReference type="InterPro" id="IPR023054">
    <property type="entry name" value="Sporulation_regulator_WhiA_C"/>
</dbReference>
<feature type="domain" description="WhiA LAGLIDADG-like" evidence="7">
    <location>
        <begin position="124"/>
        <end position="215"/>
    </location>
</feature>
<reference evidence="8 9" key="1">
    <citation type="submission" date="2019-08" db="EMBL/GenBank/DDBJ databases">
        <title>In-depth cultivation of the pig gut microbiome towards novel bacterial diversity and tailored functional studies.</title>
        <authorList>
            <person name="Wylensek D."/>
            <person name="Hitch T.C.A."/>
            <person name="Clavel T."/>
        </authorList>
    </citation>
    <scope>NUCLEOTIDE SEQUENCE [LARGE SCALE GENOMIC DNA]</scope>
    <source>
        <strain evidence="8 9">Oil+RF-744-GAM-WT-6</strain>
    </source>
</reference>
<dbReference type="RefSeq" id="WP_105302373.1">
    <property type="nucleotide sequence ID" value="NZ_JAQXPC010000075.1"/>
</dbReference>
<evidence type="ECO:0000259" key="5">
    <source>
        <dbReference type="Pfam" id="PF02650"/>
    </source>
</evidence>
<dbReference type="Pfam" id="PF10298">
    <property type="entry name" value="WhiA_N"/>
    <property type="match status" value="1"/>
</dbReference>
<comment type="caution">
    <text evidence="8">The sequence shown here is derived from an EMBL/GenBank/DDBJ whole genome shotgun (WGS) entry which is preliminary data.</text>
</comment>
<dbReference type="NCBIfam" id="TIGR00647">
    <property type="entry name" value="DNA_bind_WhiA"/>
    <property type="match status" value="1"/>
</dbReference>
<dbReference type="HAMAP" id="MF_01420">
    <property type="entry name" value="HTH_type_WhiA"/>
    <property type="match status" value="1"/>
</dbReference>
<sequence length="315" mass="35597">MSFTQDVKQEVSLRRITGDEERAELSALIQMTSSLSISSQGMCILVTTENAAVSRAIFRMMKECWDVDIEPGVRRRMNLNKNLIYNLRVYGNVTQILKDLGIYSARGLLDKPLQKIVQKDSCARAYLAGAFMADGSVNSPGTTNYHLEIKAANEAHAGFLIELLSRFYINARQVERRGKYVVYVKAAEKIADFLRCIGAEQCLLEFENERISRDFANNVQRLNNVDVANEVKSMKAANSQLEDIRVLEEAGKITSLDPKIRDIVQLRKENPEATLNELAEKYRSMTGIVVSKSGMKHRFVKLHELAEKEKGEQTL</sequence>
<dbReference type="GO" id="GO:0003677">
    <property type="term" value="F:DNA binding"/>
    <property type="evidence" value="ECO:0007669"/>
    <property type="project" value="UniProtKB-UniRule"/>
</dbReference>